<organism evidence="2 3">
    <name type="scientific">Acetobacter persici</name>
    <dbReference type="NCBI Taxonomy" id="1076596"/>
    <lineage>
        <taxon>Bacteria</taxon>
        <taxon>Pseudomonadati</taxon>
        <taxon>Pseudomonadota</taxon>
        <taxon>Alphaproteobacteria</taxon>
        <taxon>Acetobacterales</taxon>
        <taxon>Acetobacteraceae</taxon>
        <taxon>Acetobacter</taxon>
    </lineage>
</organism>
<keyword evidence="2" id="KW-0614">Plasmid</keyword>
<protein>
    <submittedName>
        <fullName evidence="2">Uncharacterized protein</fullName>
    </submittedName>
</protein>
<geneLocation type="plasmid" evidence="3">
    <name>pac1084_1</name>
</geneLocation>
<name>A0A1U9LJ87_9PROT</name>
<evidence type="ECO:0000313" key="3">
    <source>
        <dbReference type="Proteomes" id="UP000189055"/>
    </source>
</evidence>
<gene>
    <name evidence="2" type="ORF">A0U91_15840</name>
</gene>
<reference evidence="2 3" key="1">
    <citation type="submission" date="2016-03" db="EMBL/GenBank/DDBJ databases">
        <title>Acetic acid bacteria sequencing.</title>
        <authorList>
            <person name="Brandt J."/>
            <person name="Jakob F."/>
            <person name="Vogel R.F."/>
        </authorList>
    </citation>
    <scope>NUCLEOTIDE SEQUENCE [LARGE SCALE GENOMIC DNA]</scope>
    <source>
        <strain evidence="2 3">TMW2.1084</strain>
        <plasmid evidence="3">pac1084_1</plasmid>
    </source>
</reference>
<dbReference type="KEGG" id="aper:A0U91_15840"/>
<dbReference type="AlphaFoldDB" id="A0A1U9LJ87"/>
<dbReference type="EMBL" id="CP014688">
    <property type="protein sequence ID" value="AQT06482.1"/>
    <property type="molecule type" value="Genomic_DNA"/>
</dbReference>
<feature type="region of interest" description="Disordered" evidence="1">
    <location>
        <begin position="316"/>
        <end position="335"/>
    </location>
</feature>
<proteinExistence type="predicted"/>
<evidence type="ECO:0000313" key="2">
    <source>
        <dbReference type="EMBL" id="AQT06482.1"/>
    </source>
</evidence>
<dbReference type="RefSeq" id="WP_077932108.1">
    <property type="nucleotide sequence ID" value="NZ_CP014688.1"/>
</dbReference>
<evidence type="ECO:0000256" key="1">
    <source>
        <dbReference type="SAM" id="MobiDB-lite"/>
    </source>
</evidence>
<dbReference type="Proteomes" id="UP000189055">
    <property type="component" value="Plasmid pAC1084_1"/>
</dbReference>
<sequence>MDSFSRRSLHKTISFAQSSGELSEIWQHANCRSFEIMPDDEHPGMVYITEMPPYDRYGIILTTEAGGKDEYGDLPDEIKGAWKADPNGYEQIIRTRLSDAAYSLRASHPFRQYLSTRSRSMTPEEAVEAISDAIDTNRVYQPTITPLKLNREELQAVAAQRNASSKEHAEQTVSEYQASMSEDIPALFRGLRNPLGPLPKDCRDRLLSFYNSPSLENWDNVSRLIISSGRYNTPWGIWISIDPAAPRSLNMNGDWPRTPDRDTFIKILEVASTDPKRSTALKTVSADDILKEKLAAENGLRRNMGLPALTMAEVEEVFAETDHEPAPENDSGPAP</sequence>
<accession>A0A1U9LJ87</accession>